<feature type="region of interest" description="Disordered" evidence="5">
    <location>
        <begin position="76"/>
        <end position="98"/>
    </location>
</feature>
<evidence type="ECO:0000256" key="1">
    <source>
        <dbReference type="ARBA" id="ARBA00022729"/>
    </source>
</evidence>
<reference evidence="7 8" key="1">
    <citation type="submission" date="2015-07" db="EMBL/GenBank/DDBJ databases">
        <authorList>
            <person name="Cajimat M.N.B."/>
            <person name="Milazzo M.L."/>
            <person name="Fulhorst C.F."/>
        </authorList>
    </citation>
    <scope>NUCLEOTIDE SEQUENCE [LARGE SCALE GENOMIC DNA]</scope>
    <source>
        <strain evidence="7">Single colony</strain>
    </source>
</reference>
<dbReference type="InterPro" id="IPR003961">
    <property type="entry name" value="FN3_dom"/>
</dbReference>
<dbReference type="GO" id="GO:0003993">
    <property type="term" value="F:acid phosphatase activity"/>
    <property type="evidence" value="ECO:0007669"/>
    <property type="project" value="UniProtKB-EC"/>
</dbReference>
<keyword evidence="2 4" id="KW-0378">Hydrolase</keyword>
<dbReference type="Pfam" id="PF16656">
    <property type="entry name" value="Pur_ac_phosph_N"/>
    <property type="match status" value="1"/>
</dbReference>
<dbReference type="OMA" id="CKDVFEP"/>
<dbReference type="PANTHER" id="PTHR22953">
    <property type="entry name" value="ACID PHOSPHATASE RELATED"/>
    <property type="match status" value="1"/>
</dbReference>
<dbReference type="Gene3D" id="2.60.40.380">
    <property type="entry name" value="Purple acid phosphatase-like, N-terminal"/>
    <property type="match status" value="1"/>
</dbReference>
<evidence type="ECO:0000313" key="8">
    <source>
        <dbReference type="Proteomes" id="UP000199069"/>
    </source>
</evidence>
<gene>
    <name evidence="7" type="primary">FGENESH: predicted gene_10.38</name>
    <name evidence="7" type="ORF">BN2166_0052010</name>
</gene>
<dbReference type="Pfam" id="PF14008">
    <property type="entry name" value="Metallophos_C"/>
    <property type="match status" value="1"/>
</dbReference>
<dbReference type="Pfam" id="PF00149">
    <property type="entry name" value="Metallophos"/>
    <property type="match status" value="1"/>
</dbReference>
<dbReference type="Proteomes" id="UP000199069">
    <property type="component" value="Unassembled WGS sequence"/>
</dbReference>
<organism evidence="7 8">
    <name type="scientific">Rhodotorula toruloides</name>
    <name type="common">Yeast</name>
    <name type="synonym">Rhodosporidium toruloides</name>
    <dbReference type="NCBI Taxonomy" id="5286"/>
    <lineage>
        <taxon>Eukaryota</taxon>
        <taxon>Fungi</taxon>
        <taxon>Dikarya</taxon>
        <taxon>Basidiomycota</taxon>
        <taxon>Pucciniomycotina</taxon>
        <taxon>Microbotryomycetes</taxon>
        <taxon>Sporidiobolales</taxon>
        <taxon>Sporidiobolaceae</taxon>
        <taxon>Rhodotorula</taxon>
    </lineage>
</organism>
<dbReference type="InterPro" id="IPR041792">
    <property type="entry name" value="MPP_PAP"/>
</dbReference>
<dbReference type="InterPro" id="IPR015914">
    <property type="entry name" value="PAPs_N"/>
</dbReference>
<dbReference type="SUPFAM" id="SSF49363">
    <property type="entry name" value="Purple acid phosphatase, N-terminal domain"/>
    <property type="match status" value="1"/>
</dbReference>
<evidence type="ECO:0000256" key="4">
    <source>
        <dbReference type="RuleBase" id="RU361203"/>
    </source>
</evidence>
<proteinExistence type="inferred from homology"/>
<dbReference type="InterPro" id="IPR039331">
    <property type="entry name" value="PAPs-like"/>
</dbReference>
<keyword evidence="1 4" id="KW-0732">Signal</keyword>
<feature type="chain" id="PRO_5005393196" description="Purple acid phosphatase" evidence="4">
    <location>
        <begin position="21"/>
        <end position="542"/>
    </location>
</feature>
<feature type="region of interest" description="Disordered" evidence="5">
    <location>
        <begin position="516"/>
        <end position="542"/>
    </location>
</feature>
<evidence type="ECO:0000313" key="7">
    <source>
        <dbReference type="EMBL" id="CTR09340.1"/>
    </source>
</evidence>
<dbReference type="Gene3D" id="3.60.21.10">
    <property type="match status" value="1"/>
</dbReference>
<dbReference type="CDD" id="cd00839">
    <property type="entry name" value="MPP_PAPs"/>
    <property type="match status" value="1"/>
</dbReference>
<dbReference type="InterPro" id="IPR025733">
    <property type="entry name" value="PAPs_C"/>
</dbReference>
<dbReference type="PROSITE" id="PS50853">
    <property type="entry name" value="FN3"/>
    <property type="match status" value="1"/>
</dbReference>
<dbReference type="EMBL" id="CWKI01000010">
    <property type="protein sequence ID" value="CTR09340.1"/>
    <property type="molecule type" value="Genomic_DNA"/>
</dbReference>
<keyword evidence="8" id="KW-1185">Reference proteome</keyword>
<evidence type="ECO:0000259" key="6">
    <source>
        <dbReference type="PROSITE" id="PS50853"/>
    </source>
</evidence>
<feature type="domain" description="Fibronectin type-III" evidence="6">
    <location>
        <begin position="44"/>
        <end position="140"/>
    </location>
</feature>
<evidence type="ECO:0000256" key="2">
    <source>
        <dbReference type="ARBA" id="ARBA00022801"/>
    </source>
</evidence>
<comment type="catalytic activity">
    <reaction evidence="4">
        <text>a phosphate monoester + H2O = an alcohol + phosphate</text>
        <dbReference type="Rhea" id="RHEA:15017"/>
        <dbReference type="ChEBI" id="CHEBI:15377"/>
        <dbReference type="ChEBI" id="CHEBI:30879"/>
        <dbReference type="ChEBI" id="CHEBI:43474"/>
        <dbReference type="ChEBI" id="CHEBI:67140"/>
        <dbReference type="EC" id="3.1.3.2"/>
    </reaction>
</comment>
<feature type="signal peptide" evidence="4">
    <location>
        <begin position="1"/>
        <end position="20"/>
    </location>
</feature>
<feature type="compositionally biased region" description="Polar residues" evidence="5">
    <location>
        <begin position="524"/>
        <end position="536"/>
    </location>
</feature>
<dbReference type="STRING" id="5286.A0A0K3CLM7"/>
<sequence length="542" mass="59853">MLPVVLSAVAAASLFSTAQALSPSTKDVGNGVHIPGAIPANLNEPLQHRLAFAGPTGMTVSWSTFNQLSNPQVFYGTDPSNLDQQASSSESTTYPTSRTYNNHVKLTGLKPGTKYYYKVSYTNAPAAAYRPTYSFTTARAPGDTTPYSIAIFGDLGLMGDDGLSTRTGPIGGDNYTVIPDGAMNTIQSLLAAKDSYDFIYHTGDIAYNDYFLKESIQGYFGLAANDTQPTRGEVAEQYESLGEQFYDQMQPITAERPWLVTPGNHEANCDNGGVKDKAAHITYDSTYCMPGQTNFTGYNAHFRMPSYESGGLGNMWYSFDNGLVHYVSLTCETDLGDGLKGPIEDVNGPFGAPNQQINWLKNDLANVDRTKTPWVVVGLHRPWYTSVSPPSWPAWQQAFEKIFYDNHVDFYHQGHVHTYEFFSPMFNGSVDPRGLNNPRAPMIAVGGSAGHYDGLDQFDQTPLYNGTLTAIDTEYGWGRLTFHNRTHLTYQFIASRNGSVIDEHTLYKEHNFRKIQGQHPYTPPSNSQGGNNNAQKRSILHF</sequence>
<name>A0A0K3CLM7_RHOTO</name>
<evidence type="ECO:0000256" key="5">
    <source>
        <dbReference type="SAM" id="MobiDB-lite"/>
    </source>
</evidence>
<dbReference type="EC" id="3.1.3.2" evidence="4"/>
<dbReference type="PANTHER" id="PTHR22953:SF145">
    <property type="entry name" value="PURPLE ACID PHOSPHATASE"/>
    <property type="match status" value="1"/>
</dbReference>
<comment type="similarity">
    <text evidence="4">Belongs to the metallophosphoesterase superfamily. Purple acid phosphatase family.</text>
</comment>
<dbReference type="InterPro" id="IPR029052">
    <property type="entry name" value="Metallo-depent_PP-like"/>
</dbReference>
<dbReference type="InterPro" id="IPR008963">
    <property type="entry name" value="Purple_acid_Pase-like_N"/>
</dbReference>
<dbReference type="GO" id="GO:0046872">
    <property type="term" value="F:metal ion binding"/>
    <property type="evidence" value="ECO:0007669"/>
    <property type="project" value="InterPro"/>
</dbReference>
<dbReference type="CDD" id="cd00063">
    <property type="entry name" value="FN3"/>
    <property type="match status" value="1"/>
</dbReference>
<evidence type="ECO:0000256" key="3">
    <source>
        <dbReference type="ARBA" id="ARBA00023180"/>
    </source>
</evidence>
<dbReference type="SUPFAM" id="SSF56300">
    <property type="entry name" value="Metallo-dependent phosphatases"/>
    <property type="match status" value="1"/>
</dbReference>
<protein>
    <recommendedName>
        <fullName evidence="4">Purple acid phosphatase</fullName>
        <ecNumber evidence="4">3.1.3.2</ecNumber>
    </recommendedName>
</protein>
<accession>A0A0K3CLM7</accession>
<dbReference type="InterPro" id="IPR004843">
    <property type="entry name" value="Calcineurin-like_PHP"/>
</dbReference>
<keyword evidence="3" id="KW-0325">Glycoprotein</keyword>
<dbReference type="AlphaFoldDB" id="A0A0K3CLM7"/>